<keyword evidence="3" id="KW-1185">Reference proteome</keyword>
<evidence type="ECO:0000256" key="1">
    <source>
        <dbReference type="SAM" id="SignalP"/>
    </source>
</evidence>
<organism evidence="2 3">
    <name type="scientific">Aquimarina algicola</name>
    <dbReference type="NCBI Taxonomy" id="2589995"/>
    <lineage>
        <taxon>Bacteria</taxon>
        <taxon>Pseudomonadati</taxon>
        <taxon>Bacteroidota</taxon>
        <taxon>Flavobacteriia</taxon>
        <taxon>Flavobacteriales</taxon>
        <taxon>Flavobacteriaceae</taxon>
        <taxon>Aquimarina</taxon>
    </lineage>
</organism>
<dbReference type="OrthoDB" id="1189715at2"/>
<gene>
    <name evidence="2" type="ORF">FHK87_00280</name>
</gene>
<dbReference type="Gene3D" id="3.10.450.590">
    <property type="match status" value="1"/>
</dbReference>
<evidence type="ECO:0000313" key="2">
    <source>
        <dbReference type="EMBL" id="TPN88684.1"/>
    </source>
</evidence>
<protein>
    <recommendedName>
        <fullName evidence="4">DUF3887 domain-containing protein</fullName>
    </recommendedName>
</protein>
<accession>A0A504JD98</accession>
<name>A0A504JD98_9FLAO</name>
<proteinExistence type="predicted"/>
<evidence type="ECO:0000313" key="3">
    <source>
        <dbReference type="Proteomes" id="UP000315540"/>
    </source>
</evidence>
<feature type="chain" id="PRO_5021379091" description="DUF3887 domain-containing protein" evidence="1">
    <location>
        <begin position="20"/>
        <end position="120"/>
    </location>
</feature>
<dbReference type="RefSeq" id="WP_140588410.1">
    <property type="nucleotide sequence ID" value="NZ_VFWZ01000001.1"/>
</dbReference>
<dbReference type="Proteomes" id="UP000315540">
    <property type="component" value="Unassembled WGS sequence"/>
</dbReference>
<dbReference type="AlphaFoldDB" id="A0A504JD98"/>
<comment type="caution">
    <text evidence="2">The sequence shown here is derived from an EMBL/GenBank/DDBJ whole genome shotgun (WGS) entry which is preliminary data.</text>
</comment>
<feature type="signal peptide" evidence="1">
    <location>
        <begin position="1"/>
        <end position="19"/>
    </location>
</feature>
<evidence type="ECO:0008006" key="4">
    <source>
        <dbReference type="Google" id="ProtNLM"/>
    </source>
</evidence>
<sequence>MNKITYTIVFLFLATFGFAQTDSDYENTLKTVADGYNNKDSNAIFGLFSSDLQSTISLDQLKALVEDTYTQKGKVVGESTFLVEDDSGRRYLSEFENASSVIVIQLSQDMKISKFAIEEY</sequence>
<reference evidence="2 3" key="1">
    <citation type="submission" date="2019-06" db="EMBL/GenBank/DDBJ databases">
        <authorList>
            <person name="Meng X."/>
        </authorList>
    </citation>
    <scope>NUCLEOTIDE SEQUENCE [LARGE SCALE GENOMIC DNA]</scope>
    <source>
        <strain evidence="2 3">M625</strain>
    </source>
</reference>
<dbReference type="EMBL" id="VFWZ01000001">
    <property type="protein sequence ID" value="TPN88684.1"/>
    <property type="molecule type" value="Genomic_DNA"/>
</dbReference>
<keyword evidence="1" id="KW-0732">Signal</keyword>